<dbReference type="HOGENOM" id="CLU_037224_1_0_1"/>
<dbReference type="AlphaFoldDB" id="A0A0C2Z163"/>
<evidence type="ECO:0000313" key="2">
    <source>
        <dbReference type="EMBL" id="KIM46917.1"/>
    </source>
</evidence>
<dbReference type="InterPro" id="IPR021276">
    <property type="entry name" value="DUF2855"/>
</dbReference>
<accession>A0A0C2Z163</accession>
<organism evidence="2 3">
    <name type="scientific">Hebeloma cylindrosporum</name>
    <dbReference type="NCBI Taxonomy" id="76867"/>
    <lineage>
        <taxon>Eukaryota</taxon>
        <taxon>Fungi</taxon>
        <taxon>Dikarya</taxon>
        <taxon>Basidiomycota</taxon>
        <taxon>Agaricomycotina</taxon>
        <taxon>Agaricomycetes</taxon>
        <taxon>Agaricomycetidae</taxon>
        <taxon>Agaricales</taxon>
        <taxon>Agaricineae</taxon>
        <taxon>Hymenogastraceae</taxon>
        <taxon>Hebeloma</taxon>
    </lineage>
</organism>
<dbReference type="EMBL" id="KN831770">
    <property type="protein sequence ID" value="KIM46917.1"/>
    <property type="molecule type" value="Genomic_DNA"/>
</dbReference>
<evidence type="ECO:0000256" key="1">
    <source>
        <dbReference type="SAM" id="MobiDB-lite"/>
    </source>
</evidence>
<feature type="region of interest" description="Disordered" evidence="1">
    <location>
        <begin position="1"/>
        <end position="24"/>
    </location>
</feature>
<dbReference type="Proteomes" id="UP000053424">
    <property type="component" value="Unassembled WGS sequence"/>
</dbReference>
<dbReference type="OrthoDB" id="192702at2759"/>
<name>A0A0C2Z163_HEBCY</name>
<evidence type="ECO:0008006" key="4">
    <source>
        <dbReference type="Google" id="ProtNLM"/>
    </source>
</evidence>
<evidence type="ECO:0000313" key="3">
    <source>
        <dbReference type="Proteomes" id="UP000053424"/>
    </source>
</evidence>
<keyword evidence="3" id="KW-1185">Reference proteome</keyword>
<reference evidence="3" key="2">
    <citation type="submission" date="2015-01" db="EMBL/GenBank/DDBJ databases">
        <title>Evolutionary Origins and Diversification of the Mycorrhizal Mutualists.</title>
        <authorList>
            <consortium name="DOE Joint Genome Institute"/>
            <consortium name="Mycorrhizal Genomics Consortium"/>
            <person name="Kohler A."/>
            <person name="Kuo A."/>
            <person name="Nagy L.G."/>
            <person name="Floudas D."/>
            <person name="Copeland A."/>
            <person name="Barry K.W."/>
            <person name="Cichocki N."/>
            <person name="Veneault-Fourrey C."/>
            <person name="LaButti K."/>
            <person name="Lindquist E.A."/>
            <person name="Lipzen A."/>
            <person name="Lundell T."/>
            <person name="Morin E."/>
            <person name="Murat C."/>
            <person name="Riley R."/>
            <person name="Ohm R."/>
            <person name="Sun H."/>
            <person name="Tunlid A."/>
            <person name="Henrissat B."/>
            <person name="Grigoriev I.V."/>
            <person name="Hibbett D.S."/>
            <person name="Martin F."/>
        </authorList>
    </citation>
    <scope>NUCLEOTIDE SEQUENCE [LARGE SCALE GENOMIC DNA]</scope>
    <source>
        <strain evidence="3">h7</strain>
    </source>
</reference>
<proteinExistence type="predicted"/>
<gene>
    <name evidence="2" type="ORF">M413DRAFT_7603</name>
</gene>
<protein>
    <recommendedName>
        <fullName evidence="4">DUF2855 family protein</fullName>
    </recommendedName>
</protein>
<reference evidence="2 3" key="1">
    <citation type="submission" date="2014-04" db="EMBL/GenBank/DDBJ databases">
        <authorList>
            <consortium name="DOE Joint Genome Institute"/>
            <person name="Kuo A."/>
            <person name="Gay G."/>
            <person name="Dore J."/>
            <person name="Kohler A."/>
            <person name="Nagy L.G."/>
            <person name="Floudas D."/>
            <person name="Copeland A."/>
            <person name="Barry K.W."/>
            <person name="Cichocki N."/>
            <person name="Veneault-Fourrey C."/>
            <person name="LaButti K."/>
            <person name="Lindquist E.A."/>
            <person name="Lipzen A."/>
            <person name="Lundell T."/>
            <person name="Morin E."/>
            <person name="Murat C."/>
            <person name="Sun H."/>
            <person name="Tunlid A."/>
            <person name="Henrissat B."/>
            <person name="Grigoriev I.V."/>
            <person name="Hibbett D.S."/>
            <person name="Martin F."/>
            <person name="Nordberg H.P."/>
            <person name="Cantor M.N."/>
            <person name="Hua S.X."/>
        </authorList>
    </citation>
    <scope>NUCLEOTIDE SEQUENCE [LARGE SCALE GENOMIC DNA]</scope>
    <source>
        <strain evidence="3">h7</strain>
    </source>
</reference>
<sequence>MTTMEANITLSSPRPSSGQDPNAPIIAVSSKPVDCPPNHVIVKVDRFGFSANNVTYQALGEHAHFRYFDFHPAPQTADGKSSPKTHGLIPVWGFGTVIKSTHPKIEEGERIYGYLAPTRYLLLPVSPNDVNKFSFYIPRPHLPADRRPYNQILRCRSDPQYSLATEDLTMLYRPLFWTSFWCEDWIHSSGYKGGVTNILVSSASSKTAFCFAYLVGKRIRRGELSKNTRIIGLTSKRNVAFTKRLGLYDEVLEYDTFTSAKSLQGGRSSTWLYIDVASNDDLNKRITAHFSSPYTGILSAFVVLGMTNLSPTSKTIDSMNWDENPFGTSTTVNDTVQKSPSPSFWPKVEQFFMPEWLDVRRHQIPIMEIFSRQNQAWKELMVDCTKWVELERVYGPAGVKEAYGRLAKEGLGPDKGLIWSLWDDERKISKTVLSRL</sequence>
<feature type="compositionally biased region" description="Polar residues" evidence="1">
    <location>
        <begin position="1"/>
        <end position="20"/>
    </location>
</feature>
<dbReference type="Pfam" id="PF11017">
    <property type="entry name" value="DUF2855"/>
    <property type="match status" value="1"/>
</dbReference>